<dbReference type="InterPro" id="IPR010982">
    <property type="entry name" value="Lambda_DNA-bd_dom_sf"/>
</dbReference>
<dbReference type="RefSeq" id="WP_107349322.1">
    <property type="nucleotide sequence ID" value="NZ_PYMH01000005.1"/>
</dbReference>
<dbReference type="CDD" id="cd00093">
    <property type="entry name" value="HTH_XRE"/>
    <property type="match status" value="1"/>
</dbReference>
<dbReference type="AlphaFoldDB" id="A0A2T3IYN6"/>
<evidence type="ECO:0000259" key="1">
    <source>
        <dbReference type="PROSITE" id="PS50943"/>
    </source>
</evidence>
<comment type="caution">
    <text evidence="2">The sequence shown here is derived from an EMBL/GenBank/DDBJ whole genome shotgun (WGS) entry which is preliminary data.</text>
</comment>
<protein>
    <submittedName>
        <fullName evidence="2">XRE family transcriptional regulator</fullName>
    </submittedName>
</protein>
<feature type="domain" description="HTH cro/C1-type" evidence="1">
    <location>
        <begin position="8"/>
        <end position="62"/>
    </location>
</feature>
<evidence type="ECO:0000313" key="3">
    <source>
        <dbReference type="Proteomes" id="UP000241222"/>
    </source>
</evidence>
<dbReference type="Proteomes" id="UP000241222">
    <property type="component" value="Unassembled WGS sequence"/>
</dbReference>
<name>A0A2T3IYN6_9GAMM</name>
<gene>
    <name evidence="2" type="ORF">C9I99_13045</name>
</gene>
<accession>A0A2T3IYN6</accession>
<dbReference type="Pfam" id="PF12844">
    <property type="entry name" value="HTH_19"/>
    <property type="match status" value="1"/>
</dbReference>
<proteinExistence type="predicted"/>
<dbReference type="PROSITE" id="PS50943">
    <property type="entry name" value="HTH_CROC1"/>
    <property type="match status" value="1"/>
</dbReference>
<dbReference type="Gene3D" id="1.10.260.40">
    <property type="entry name" value="lambda repressor-like DNA-binding domains"/>
    <property type="match status" value="1"/>
</dbReference>
<dbReference type="SMART" id="SM00530">
    <property type="entry name" value="HTH_XRE"/>
    <property type="match status" value="1"/>
</dbReference>
<evidence type="ECO:0000313" key="2">
    <source>
        <dbReference type="EMBL" id="PSU33689.1"/>
    </source>
</evidence>
<sequence length="93" mass="10530">MSISGFKIRALRLHKKMKSEECASHLDITPTYLSLIENGKHTPSRKVIGKAVRLFDVPPSYFLELSEPLREAITVAKNLSDVEKLYLSSMLLK</sequence>
<reference evidence="2 3" key="1">
    <citation type="submission" date="2018-03" db="EMBL/GenBank/DDBJ databases">
        <title>Whole genome sequencing of Histamine producing bacteria.</title>
        <authorList>
            <person name="Butler K."/>
        </authorList>
    </citation>
    <scope>NUCLEOTIDE SEQUENCE [LARGE SCALE GENOMIC DNA]</scope>
    <source>
        <strain evidence="2 3">JCM 13586</strain>
    </source>
</reference>
<dbReference type="OrthoDB" id="5829071at2"/>
<dbReference type="GO" id="GO:0003677">
    <property type="term" value="F:DNA binding"/>
    <property type="evidence" value="ECO:0007669"/>
    <property type="project" value="InterPro"/>
</dbReference>
<dbReference type="EMBL" id="PYMH01000005">
    <property type="protein sequence ID" value="PSU33689.1"/>
    <property type="molecule type" value="Genomic_DNA"/>
</dbReference>
<organism evidence="2 3">
    <name type="scientific">Photobacterium lutimaris</name>
    <dbReference type="NCBI Taxonomy" id="388278"/>
    <lineage>
        <taxon>Bacteria</taxon>
        <taxon>Pseudomonadati</taxon>
        <taxon>Pseudomonadota</taxon>
        <taxon>Gammaproteobacteria</taxon>
        <taxon>Vibrionales</taxon>
        <taxon>Vibrionaceae</taxon>
        <taxon>Photobacterium</taxon>
    </lineage>
</organism>
<dbReference type="InterPro" id="IPR001387">
    <property type="entry name" value="Cro/C1-type_HTH"/>
</dbReference>
<dbReference type="SUPFAM" id="SSF47413">
    <property type="entry name" value="lambda repressor-like DNA-binding domains"/>
    <property type="match status" value="1"/>
</dbReference>
<keyword evidence="3" id="KW-1185">Reference proteome</keyword>